<dbReference type="InterPro" id="IPR035979">
    <property type="entry name" value="RBD_domain_sf"/>
</dbReference>
<dbReference type="PROSITE" id="PS50102">
    <property type="entry name" value="RRM"/>
    <property type="match status" value="1"/>
</dbReference>
<dbReference type="CDD" id="cd00590">
    <property type="entry name" value="RRM_SF"/>
    <property type="match status" value="1"/>
</dbReference>
<feature type="domain" description="RRM" evidence="3">
    <location>
        <begin position="49"/>
        <end position="129"/>
    </location>
</feature>
<organism evidence="4 5">
    <name type="scientific">Hibiscus sabdariffa</name>
    <name type="common">roselle</name>
    <dbReference type="NCBI Taxonomy" id="183260"/>
    <lineage>
        <taxon>Eukaryota</taxon>
        <taxon>Viridiplantae</taxon>
        <taxon>Streptophyta</taxon>
        <taxon>Embryophyta</taxon>
        <taxon>Tracheophyta</taxon>
        <taxon>Spermatophyta</taxon>
        <taxon>Magnoliopsida</taxon>
        <taxon>eudicotyledons</taxon>
        <taxon>Gunneridae</taxon>
        <taxon>Pentapetalae</taxon>
        <taxon>rosids</taxon>
        <taxon>malvids</taxon>
        <taxon>Malvales</taxon>
        <taxon>Malvaceae</taxon>
        <taxon>Malvoideae</taxon>
        <taxon>Hibiscus</taxon>
    </lineage>
</organism>
<protein>
    <recommendedName>
        <fullName evidence="3">RRM domain-containing protein</fullName>
    </recommendedName>
</protein>
<dbReference type="EMBL" id="JBBPBM010000019">
    <property type="protein sequence ID" value="KAK8554308.1"/>
    <property type="molecule type" value="Genomic_DNA"/>
</dbReference>
<dbReference type="Proteomes" id="UP001472677">
    <property type="component" value="Unassembled WGS sequence"/>
</dbReference>
<dbReference type="InterPro" id="IPR012677">
    <property type="entry name" value="Nucleotide-bd_a/b_plait_sf"/>
</dbReference>
<dbReference type="InterPro" id="IPR000504">
    <property type="entry name" value="RRM_dom"/>
</dbReference>
<feature type="region of interest" description="Disordered" evidence="2">
    <location>
        <begin position="1"/>
        <end position="22"/>
    </location>
</feature>
<reference evidence="4 5" key="1">
    <citation type="journal article" date="2024" name="G3 (Bethesda)">
        <title>Genome assembly of Hibiscus sabdariffa L. provides insights into metabolisms of medicinal natural products.</title>
        <authorList>
            <person name="Kim T."/>
        </authorList>
    </citation>
    <scope>NUCLEOTIDE SEQUENCE [LARGE SCALE GENOMIC DNA]</scope>
    <source>
        <strain evidence="4">TK-2024</strain>
        <tissue evidence="4">Old leaves</tissue>
    </source>
</reference>
<sequence length="147" mass="16886">MKRQGIKYGVKHGSPADSYRRSRVPTYHRHPHIIYSRNTKRTTPSCNGVSDFVNFMSKMIHPLTLKETFSEYGSISDVYIAYNNPSRRNKTHTFAFVKFHSRVDALKAINLGNGGRMDGFTIRVYMGKYLPKQANVKELKIKATTKI</sequence>
<evidence type="ECO:0000313" key="4">
    <source>
        <dbReference type="EMBL" id="KAK8554308.1"/>
    </source>
</evidence>
<keyword evidence="5" id="KW-1185">Reference proteome</keyword>
<dbReference type="Pfam" id="PF00076">
    <property type="entry name" value="RRM_1"/>
    <property type="match status" value="1"/>
</dbReference>
<evidence type="ECO:0000256" key="2">
    <source>
        <dbReference type="SAM" id="MobiDB-lite"/>
    </source>
</evidence>
<name>A0ABR2E8J0_9ROSI</name>
<accession>A0ABR2E8J0</accession>
<gene>
    <name evidence="4" type="ORF">V6N12_031273</name>
</gene>
<evidence type="ECO:0000256" key="1">
    <source>
        <dbReference type="PROSITE-ProRule" id="PRU00176"/>
    </source>
</evidence>
<keyword evidence="1" id="KW-0694">RNA-binding</keyword>
<dbReference type="SUPFAM" id="SSF54928">
    <property type="entry name" value="RNA-binding domain, RBD"/>
    <property type="match status" value="1"/>
</dbReference>
<proteinExistence type="predicted"/>
<dbReference type="PANTHER" id="PTHR48034">
    <property type="entry name" value="TRANSFORMER-2 SEX-DETERMINING PROTEIN-RELATED"/>
    <property type="match status" value="1"/>
</dbReference>
<evidence type="ECO:0000259" key="3">
    <source>
        <dbReference type="PROSITE" id="PS50102"/>
    </source>
</evidence>
<comment type="caution">
    <text evidence="4">The sequence shown here is derived from an EMBL/GenBank/DDBJ whole genome shotgun (WGS) entry which is preliminary data.</text>
</comment>
<evidence type="ECO:0000313" key="5">
    <source>
        <dbReference type="Proteomes" id="UP001472677"/>
    </source>
</evidence>
<dbReference type="SMART" id="SM00360">
    <property type="entry name" value="RRM"/>
    <property type="match status" value="1"/>
</dbReference>
<dbReference type="InterPro" id="IPR050441">
    <property type="entry name" value="RBM"/>
</dbReference>
<dbReference type="Gene3D" id="3.30.70.330">
    <property type="match status" value="1"/>
</dbReference>